<dbReference type="InterPro" id="IPR029526">
    <property type="entry name" value="PGBD"/>
</dbReference>
<dbReference type="AlphaFoldDB" id="A0A8X6I602"/>
<dbReference type="EMBL" id="BMAW01041967">
    <property type="protein sequence ID" value="GFS31709.1"/>
    <property type="molecule type" value="Genomic_DNA"/>
</dbReference>
<dbReference type="Pfam" id="PF13843">
    <property type="entry name" value="DDE_Tnp_1_7"/>
    <property type="match status" value="1"/>
</dbReference>
<dbReference type="PANTHER" id="PTHR46599">
    <property type="entry name" value="PIGGYBAC TRANSPOSABLE ELEMENT-DERIVED PROTEIN 4"/>
    <property type="match status" value="1"/>
</dbReference>
<protein>
    <submittedName>
        <fullName evidence="2">DDE_Tnp_1_7 domain-containing protein</fullName>
    </submittedName>
</protein>
<feature type="non-terminal residue" evidence="2">
    <location>
        <position position="144"/>
    </location>
</feature>
<dbReference type="Proteomes" id="UP000887013">
    <property type="component" value="Unassembled WGS sequence"/>
</dbReference>
<dbReference type="OrthoDB" id="10057959at2759"/>
<sequence>MDEKLFAFRGRRPFKSYIIGKPTKYGIKIVVMCDVENNCMVNAIPYLGSHIQTKGFPPTSYFMEELTRSIQVTNKNITMDNWFTSVSLADKLLMKPINLTIVGTLPKNKREIPPELLQLRSRSVGISTYCFDQHKPLLSYKTKQ</sequence>
<evidence type="ECO:0000313" key="3">
    <source>
        <dbReference type="Proteomes" id="UP000887013"/>
    </source>
</evidence>
<name>A0A8X6I602_NEPPI</name>
<proteinExistence type="predicted"/>
<comment type="caution">
    <text evidence="2">The sequence shown here is derived from an EMBL/GenBank/DDBJ whole genome shotgun (WGS) entry which is preliminary data.</text>
</comment>
<evidence type="ECO:0000313" key="2">
    <source>
        <dbReference type="EMBL" id="GFS31709.1"/>
    </source>
</evidence>
<feature type="domain" description="PiggyBac transposable element-derived protein" evidence="1">
    <location>
        <begin position="2"/>
        <end position="125"/>
    </location>
</feature>
<organism evidence="2 3">
    <name type="scientific">Nephila pilipes</name>
    <name type="common">Giant wood spider</name>
    <name type="synonym">Nephila maculata</name>
    <dbReference type="NCBI Taxonomy" id="299642"/>
    <lineage>
        <taxon>Eukaryota</taxon>
        <taxon>Metazoa</taxon>
        <taxon>Ecdysozoa</taxon>
        <taxon>Arthropoda</taxon>
        <taxon>Chelicerata</taxon>
        <taxon>Arachnida</taxon>
        <taxon>Araneae</taxon>
        <taxon>Araneomorphae</taxon>
        <taxon>Entelegynae</taxon>
        <taxon>Araneoidea</taxon>
        <taxon>Nephilidae</taxon>
        <taxon>Nephila</taxon>
    </lineage>
</organism>
<dbReference type="PANTHER" id="PTHR46599:SF6">
    <property type="entry name" value="DUAL SPECIFICITY PHOSPHATASE 26"/>
    <property type="match status" value="1"/>
</dbReference>
<reference evidence="2" key="1">
    <citation type="submission" date="2020-08" db="EMBL/GenBank/DDBJ databases">
        <title>Multicomponent nature underlies the extraordinary mechanical properties of spider dragline silk.</title>
        <authorList>
            <person name="Kono N."/>
            <person name="Nakamura H."/>
            <person name="Mori M."/>
            <person name="Yoshida Y."/>
            <person name="Ohtoshi R."/>
            <person name="Malay A.D."/>
            <person name="Moran D.A.P."/>
            <person name="Tomita M."/>
            <person name="Numata K."/>
            <person name="Arakawa K."/>
        </authorList>
    </citation>
    <scope>NUCLEOTIDE SEQUENCE</scope>
</reference>
<accession>A0A8X6I602</accession>
<gene>
    <name evidence="2" type="primary">AVEN_35239_1</name>
    <name evidence="2" type="ORF">NPIL_319911</name>
</gene>
<keyword evidence="3" id="KW-1185">Reference proteome</keyword>
<evidence type="ECO:0000259" key="1">
    <source>
        <dbReference type="Pfam" id="PF13843"/>
    </source>
</evidence>